<dbReference type="SUPFAM" id="SSF46785">
    <property type="entry name" value="Winged helix' DNA-binding domain"/>
    <property type="match status" value="1"/>
</dbReference>
<dbReference type="GO" id="GO:0005829">
    <property type="term" value="C:cytosol"/>
    <property type="evidence" value="ECO:0007669"/>
    <property type="project" value="TreeGrafter"/>
</dbReference>
<evidence type="ECO:0000256" key="3">
    <source>
        <dbReference type="ARBA" id="ARBA00023163"/>
    </source>
</evidence>
<dbReference type="Pfam" id="PF01037">
    <property type="entry name" value="AsnC_trans_reg"/>
    <property type="match status" value="1"/>
</dbReference>
<dbReference type="SUPFAM" id="SSF54909">
    <property type="entry name" value="Dimeric alpha+beta barrel"/>
    <property type="match status" value="1"/>
</dbReference>
<evidence type="ECO:0000256" key="1">
    <source>
        <dbReference type="ARBA" id="ARBA00023015"/>
    </source>
</evidence>
<name>A0A1H2ZSJ3_HALVA</name>
<dbReference type="Gene3D" id="1.10.10.10">
    <property type="entry name" value="Winged helix-like DNA-binding domain superfamily/Winged helix DNA-binding domain"/>
    <property type="match status" value="1"/>
</dbReference>
<dbReference type="RefSeq" id="WP_004516292.1">
    <property type="nucleotide sequence ID" value="NZ_FNOF01000018.1"/>
</dbReference>
<evidence type="ECO:0000256" key="2">
    <source>
        <dbReference type="ARBA" id="ARBA00023125"/>
    </source>
</evidence>
<dbReference type="InterPro" id="IPR011008">
    <property type="entry name" value="Dimeric_a/b-barrel"/>
</dbReference>
<dbReference type="InterPro" id="IPR019887">
    <property type="entry name" value="Tscrpt_reg_AsnC/Lrp_C"/>
</dbReference>
<dbReference type="STRING" id="28442.SAMN05443574_11844"/>
<dbReference type="PANTHER" id="PTHR30154">
    <property type="entry name" value="LEUCINE-RESPONSIVE REGULATORY PROTEIN"/>
    <property type="match status" value="1"/>
</dbReference>
<evidence type="ECO:0000259" key="4">
    <source>
        <dbReference type="PROSITE" id="PS50956"/>
    </source>
</evidence>
<dbReference type="PROSITE" id="PS50956">
    <property type="entry name" value="HTH_ASNC_2"/>
    <property type="match status" value="1"/>
</dbReference>
<dbReference type="EMBL" id="FNOF01000018">
    <property type="protein sequence ID" value="SDX20552.1"/>
    <property type="molecule type" value="Genomic_DNA"/>
</dbReference>
<sequence length="164" mass="18914">MSSRREILDLLRENARHTTEDIARLTDYSESEVAEIIDEFEEAGIIRGYQAVVDWNAVESDEERVRATVELNVTLDRETSYDDISDRIAKFPEVTSLRLVSGDYDFDLEVEGDSMREVSHFISDKIAPIPEITQTVTHYIMESYKEQGMEFDDHDDDDRLSVSP</sequence>
<evidence type="ECO:0000313" key="5">
    <source>
        <dbReference type="EMBL" id="SDX20552.1"/>
    </source>
</evidence>
<reference evidence="5 6" key="1">
    <citation type="submission" date="2016-10" db="EMBL/GenBank/DDBJ databases">
        <authorList>
            <person name="de Groot N.N."/>
        </authorList>
    </citation>
    <scope>NUCLEOTIDE SEQUENCE [LARGE SCALE GENOMIC DNA]</scope>
    <source>
        <strain evidence="5 6">DSM 3756</strain>
    </source>
</reference>
<keyword evidence="1" id="KW-0805">Transcription regulation</keyword>
<dbReference type="PANTHER" id="PTHR30154:SF34">
    <property type="entry name" value="TRANSCRIPTIONAL REGULATOR AZLB"/>
    <property type="match status" value="1"/>
</dbReference>
<organism evidence="5 6">
    <name type="scientific">Haloarcula vallismortis</name>
    <name type="common">Halobacterium vallismortis</name>
    <dbReference type="NCBI Taxonomy" id="28442"/>
    <lineage>
        <taxon>Archaea</taxon>
        <taxon>Methanobacteriati</taxon>
        <taxon>Methanobacteriota</taxon>
        <taxon>Stenosarchaea group</taxon>
        <taxon>Halobacteria</taxon>
        <taxon>Halobacteriales</taxon>
        <taxon>Haloarculaceae</taxon>
        <taxon>Haloarcula</taxon>
    </lineage>
</organism>
<dbReference type="GO" id="GO:0043200">
    <property type="term" value="P:response to amino acid"/>
    <property type="evidence" value="ECO:0007669"/>
    <property type="project" value="TreeGrafter"/>
</dbReference>
<dbReference type="Gene3D" id="3.30.70.920">
    <property type="match status" value="1"/>
</dbReference>
<evidence type="ECO:0000313" key="6">
    <source>
        <dbReference type="Proteomes" id="UP000182573"/>
    </source>
</evidence>
<dbReference type="InterPro" id="IPR036388">
    <property type="entry name" value="WH-like_DNA-bd_sf"/>
</dbReference>
<dbReference type="InterPro" id="IPR019888">
    <property type="entry name" value="Tscrpt_reg_AsnC-like"/>
</dbReference>
<gene>
    <name evidence="5" type="ORF">SAMN05443574_11844</name>
</gene>
<dbReference type="CDD" id="cd00090">
    <property type="entry name" value="HTH_ARSR"/>
    <property type="match status" value="1"/>
</dbReference>
<dbReference type="InterPro" id="IPR036390">
    <property type="entry name" value="WH_DNA-bd_sf"/>
</dbReference>
<keyword evidence="2 5" id="KW-0238">DNA-binding</keyword>
<keyword evidence="3" id="KW-0804">Transcription</keyword>
<dbReference type="Proteomes" id="UP000182573">
    <property type="component" value="Unassembled WGS sequence"/>
</dbReference>
<dbReference type="GO" id="GO:0043565">
    <property type="term" value="F:sequence-specific DNA binding"/>
    <property type="evidence" value="ECO:0007669"/>
    <property type="project" value="InterPro"/>
</dbReference>
<dbReference type="SMART" id="SM00344">
    <property type="entry name" value="HTH_ASNC"/>
    <property type="match status" value="1"/>
</dbReference>
<proteinExistence type="predicted"/>
<protein>
    <submittedName>
        <fullName evidence="5">DNA-binding transcriptional regulator, Lrp family</fullName>
    </submittedName>
</protein>
<accession>A0A1H2ZSJ3</accession>
<dbReference type="InterPro" id="IPR000485">
    <property type="entry name" value="AsnC-type_HTH_dom"/>
</dbReference>
<dbReference type="InterPro" id="IPR011991">
    <property type="entry name" value="ArsR-like_HTH"/>
</dbReference>
<feature type="domain" description="HTH asnC-type" evidence="4">
    <location>
        <begin position="1"/>
        <end position="63"/>
    </location>
</feature>
<dbReference type="Pfam" id="PF13412">
    <property type="entry name" value="HTH_24"/>
    <property type="match status" value="1"/>
</dbReference>
<dbReference type="AlphaFoldDB" id="A0A1H2ZSJ3"/>